<evidence type="ECO:0000256" key="1">
    <source>
        <dbReference type="ARBA" id="ARBA00004141"/>
    </source>
</evidence>
<sequence>MVFSKCLNVYLKALEKYPVSTKMASGFAIVGSGDAFSQMLIEKKPKLDVKRLLNITVYGSLISGGLSHFWYKGLDVVFGPSMTLKSSLKKILVDQFVLTPPEIFCYMAWAHFGTGKTEPFFDKLKSDYFQVLIVNYQMWLPLQFINFFYVPERHRVLFQCFFMMIWATFLSYASHNELNLAITSN</sequence>
<keyword evidence="5 6" id="KW-0472">Membrane</keyword>
<evidence type="ECO:0000256" key="6">
    <source>
        <dbReference type="RuleBase" id="RU363053"/>
    </source>
</evidence>
<dbReference type="Pfam" id="PF04117">
    <property type="entry name" value="Mpv17_PMP22"/>
    <property type="match status" value="1"/>
</dbReference>
<evidence type="ECO:0000256" key="5">
    <source>
        <dbReference type="ARBA" id="ARBA00023136"/>
    </source>
</evidence>
<keyword evidence="4 6" id="KW-1133">Transmembrane helix</keyword>
<evidence type="ECO:0000313" key="7">
    <source>
        <dbReference type="EMBL" id="CAE0318248.1"/>
    </source>
</evidence>
<evidence type="ECO:0000256" key="2">
    <source>
        <dbReference type="ARBA" id="ARBA00006824"/>
    </source>
</evidence>
<proteinExistence type="inferred from homology"/>
<reference evidence="7" key="1">
    <citation type="submission" date="2021-01" db="EMBL/GenBank/DDBJ databases">
        <authorList>
            <person name="Corre E."/>
            <person name="Pelletier E."/>
            <person name="Niang G."/>
            <person name="Scheremetjew M."/>
            <person name="Finn R."/>
            <person name="Kale V."/>
            <person name="Holt S."/>
            <person name="Cochrane G."/>
            <person name="Meng A."/>
            <person name="Brown T."/>
            <person name="Cohen L."/>
        </authorList>
    </citation>
    <scope>NUCLEOTIDE SEQUENCE</scope>
</reference>
<organism evidence="7">
    <name type="scientific">Fabrea salina</name>
    <dbReference type="NCBI Taxonomy" id="342563"/>
    <lineage>
        <taxon>Eukaryota</taxon>
        <taxon>Sar</taxon>
        <taxon>Alveolata</taxon>
        <taxon>Ciliophora</taxon>
        <taxon>Postciliodesmatophora</taxon>
        <taxon>Heterotrichea</taxon>
        <taxon>Heterotrichida</taxon>
        <taxon>Fabreidae</taxon>
        <taxon>Fabrea</taxon>
    </lineage>
</organism>
<feature type="transmembrane region" description="Helical" evidence="6">
    <location>
        <begin position="128"/>
        <end position="149"/>
    </location>
</feature>
<gene>
    <name evidence="7" type="ORF">FSAL1345_LOCUS1517</name>
</gene>
<dbReference type="PANTHER" id="PTHR11266:SF80">
    <property type="entry name" value="PEROXISOMAL MEMBRANE PROTEIN 2"/>
    <property type="match status" value="1"/>
</dbReference>
<feature type="transmembrane region" description="Helical" evidence="6">
    <location>
        <begin position="156"/>
        <end position="175"/>
    </location>
</feature>
<dbReference type="GO" id="GO:0005737">
    <property type="term" value="C:cytoplasm"/>
    <property type="evidence" value="ECO:0007669"/>
    <property type="project" value="TreeGrafter"/>
</dbReference>
<dbReference type="PANTHER" id="PTHR11266">
    <property type="entry name" value="PEROXISOMAL MEMBRANE PROTEIN 2, PXMP2 MPV17"/>
    <property type="match status" value="1"/>
</dbReference>
<keyword evidence="3 6" id="KW-0812">Transmembrane</keyword>
<comment type="similarity">
    <text evidence="2 6">Belongs to the peroxisomal membrane protein PXMP2/4 family.</text>
</comment>
<feature type="transmembrane region" description="Helical" evidence="6">
    <location>
        <begin position="52"/>
        <end position="71"/>
    </location>
</feature>
<protein>
    <recommendedName>
        <fullName evidence="8">Mpv17-like protein</fullName>
    </recommendedName>
</protein>
<evidence type="ECO:0000256" key="3">
    <source>
        <dbReference type="ARBA" id="ARBA00022692"/>
    </source>
</evidence>
<name>A0A7S3IB75_9CILI</name>
<evidence type="ECO:0000256" key="4">
    <source>
        <dbReference type="ARBA" id="ARBA00022989"/>
    </source>
</evidence>
<dbReference type="GO" id="GO:0016020">
    <property type="term" value="C:membrane"/>
    <property type="evidence" value="ECO:0007669"/>
    <property type="project" value="UniProtKB-SubCell"/>
</dbReference>
<dbReference type="EMBL" id="HBIF01001782">
    <property type="protein sequence ID" value="CAE0318248.1"/>
    <property type="molecule type" value="Transcribed_RNA"/>
</dbReference>
<dbReference type="InterPro" id="IPR007248">
    <property type="entry name" value="Mpv17_PMP22"/>
</dbReference>
<comment type="subcellular location">
    <subcellularLocation>
        <location evidence="1">Membrane</location>
        <topology evidence="1">Multi-pass membrane protein</topology>
    </subcellularLocation>
</comment>
<accession>A0A7S3IB75</accession>
<dbReference type="AlphaFoldDB" id="A0A7S3IB75"/>
<evidence type="ECO:0008006" key="8">
    <source>
        <dbReference type="Google" id="ProtNLM"/>
    </source>
</evidence>